<evidence type="ECO:0008006" key="4">
    <source>
        <dbReference type="Google" id="ProtNLM"/>
    </source>
</evidence>
<name>A0A1G4ARK1_9PEZI</name>
<dbReference type="EMBL" id="MJBS01000172">
    <property type="protein sequence ID" value="OHE91736.1"/>
    <property type="molecule type" value="Genomic_DNA"/>
</dbReference>
<dbReference type="STRING" id="1209926.A0A1G4ARK1"/>
<gene>
    <name evidence="2" type="ORF">CORC01_12963</name>
</gene>
<feature type="region of interest" description="Disordered" evidence="1">
    <location>
        <begin position="135"/>
        <end position="164"/>
    </location>
</feature>
<proteinExistence type="predicted"/>
<dbReference type="Proteomes" id="UP000176998">
    <property type="component" value="Unassembled WGS sequence"/>
</dbReference>
<keyword evidence="3" id="KW-1185">Reference proteome</keyword>
<organism evidence="2 3">
    <name type="scientific">Colletotrichum orchidophilum</name>
    <dbReference type="NCBI Taxonomy" id="1209926"/>
    <lineage>
        <taxon>Eukaryota</taxon>
        <taxon>Fungi</taxon>
        <taxon>Dikarya</taxon>
        <taxon>Ascomycota</taxon>
        <taxon>Pezizomycotina</taxon>
        <taxon>Sordariomycetes</taxon>
        <taxon>Hypocreomycetidae</taxon>
        <taxon>Glomerellales</taxon>
        <taxon>Glomerellaceae</taxon>
        <taxon>Colletotrichum</taxon>
    </lineage>
</organism>
<accession>A0A1G4ARK1</accession>
<evidence type="ECO:0000256" key="1">
    <source>
        <dbReference type="SAM" id="MobiDB-lite"/>
    </source>
</evidence>
<dbReference type="AlphaFoldDB" id="A0A1G4ARK1"/>
<evidence type="ECO:0000313" key="3">
    <source>
        <dbReference type="Proteomes" id="UP000176998"/>
    </source>
</evidence>
<dbReference type="RefSeq" id="XP_022468908.1">
    <property type="nucleotide sequence ID" value="XM_022624581.1"/>
</dbReference>
<feature type="compositionally biased region" description="Polar residues" evidence="1">
    <location>
        <begin position="182"/>
        <end position="202"/>
    </location>
</feature>
<feature type="compositionally biased region" description="Basic residues" evidence="1">
    <location>
        <begin position="142"/>
        <end position="152"/>
    </location>
</feature>
<comment type="caution">
    <text evidence="2">The sequence shown here is derived from an EMBL/GenBank/DDBJ whole genome shotgun (WGS) entry which is preliminary data.</text>
</comment>
<sequence>MFAVMSYLAVQRHQRHLRTTPFWLSIPRSIASPNWEPASAMFAPLRTAPTDLIFEQRDPMERSHTLDPDGDVVLVLENANPAFALWDQCTTAGLQELNLCQPDNPTHLETRFRGGHARLRPVSWNSISSLKAEPKAEGSFRKLSKKDKRKKKRQEESKSPTVATISGLGVDELSLAEDEVSRSLSTADSPVANNGSLHPQTPESRDSPSDVKYDQTRLQSPVSTVSCVEFIVSSRHLILSSHYFKAQLCGSWAEASVQSRDGRRHARTRDWDADALLILMQIFHAKTGDIPRLIDLEQLAKIAVLVDYFSCYNTVRFFSTLWIDALKEQLPSQCNRELVLWLFVAVVFRRDDIFQTITKTAVTESKGPLPTLGLPFRGDLIGLYSCHPVYIPLLIVADQIDLRRQDAIAGILGTLETLGTSLLRGLTGCDFGCSSALFGALAKEMAKHNLMDPEPCAPFLGYGITALEKAIKDFQTPRWGHSVYHASSSRHCQLVDICTKLLEEGLDEVKKGFTLSEVGLFRP</sequence>
<evidence type="ECO:0000313" key="2">
    <source>
        <dbReference type="EMBL" id="OHE91736.1"/>
    </source>
</evidence>
<feature type="region of interest" description="Disordered" evidence="1">
    <location>
        <begin position="179"/>
        <end position="217"/>
    </location>
</feature>
<dbReference type="GeneID" id="34566091"/>
<feature type="compositionally biased region" description="Basic and acidic residues" evidence="1">
    <location>
        <begin position="203"/>
        <end position="215"/>
    </location>
</feature>
<reference evidence="2 3" key="1">
    <citation type="submission" date="2016-09" db="EMBL/GenBank/DDBJ databases">
        <authorList>
            <person name="Capua I."/>
            <person name="De Benedictis P."/>
            <person name="Joannis T."/>
            <person name="Lombin L.H."/>
            <person name="Cattoli G."/>
        </authorList>
    </citation>
    <scope>NUCLEOTIDE SEQUENCE [LARGE SCALE GENOMIC DNA]</scope>
    <source>
        <strain evidence="2 3">IMI 309357</strain>
    </source>
</reference>
<protein>
    <recommendedName>
        <fullName evidence="4">BTB domain-containing protein</fullName>
    </recommendedName>
</protein>
<dbReference type="OrthoDB" id="5326346at2759"/>